<dbReference type="Proteomes" id="UP000712281">
    <property type="component" value="Unassembled WGS sequence"/>
</dbReference>
<evidence type="ECO:0000313" key="2">
    <source>
        <dbReference type="Proteomes" id="UP000712281"/>
    </source>
</evidence>
<gene>
    <name evidence="1" type="ORF">F2Q68_00026602</name>
</gene>
<reference evidence="1" key="1">
    <citation type="submission" date="2019-12" db="EMBL/GenBank/DDBJ databases">
        <title>Genome sequencing and annotation of Brassica cretica.</title>
        <authorList>
            <person name="Studholme D.J."/>
            <person name="Sarris P.F."/>
        </authorList>
    </citation>
    <scope>NUCLEOTIDE SEQUENCE</scope>
    <source>
        <strain evidence="1">PFS-001/15</strain>
        <tissue evidence="1">Leaf</tissue>
    </source>
</reference>
<accession>A0A8S9IE67</accession>
<protein>
    <submittedName>
        <fullName evidence="1">Uncharacterized protein</fullName>
    </submittedName>
</protein>
<name>A0A8S9IE67_BRACR</name>
<organism evidence="1 2">
    <name type="scientific">Brassica cretica</name>
    <name type="common">Mustard</name>
    <dbReference type="NCBI Taxonomy" id="69181"/>
    <lineage>
        <taxon>Eukaryota</taxon>
        <taxon>Viridiplantae</taxon>
        <taxon>Streptophyta</taxon>
        <taxon>Embryophyta</taxon>
        <taxon>Tracheophyta</taxon>
        <taxon>Spermatophyta</taxon>
        <taxon>Magnoliopsida</taxon>
        <taxon>eudicotyledons</taxon>
        <taxon>Gunneridae</taxon>
        <taxon>Pentapetalae</taxon>
        <taxon>rosids</taxon>
        <taxon>malvids</taxon>
        <taxon>Brassicales</taxon>
        <taxon>Brassicaceae</taxon>
        <taxon>Brassiceae</taxon>
        <taxon>Brassica</taxon>
    </lineage>
</organism>
<comment type="caution">
    <text evidence="1">The sequence shown here is derived from an EMBL/GenBank/DDBJ whole genome shotgun (WGS) entry which is preliminary data.</text>
</comment>
<evidence type="ECO:0000313" key="1">
    <source>
        <dbReference type="EMBL" id="KAF2567587.1"/>
    </source>
</evidence>
<proteinExistence type="predicted"/>
<dbReference type="AlphaFoldDB" id="A0A8S9IE67"/>
<sequence>MTNSQILFSDFKAGHCRLIQGPITTHRLNTLKNLLAEAAVYEMHVFDLARSNSHSKLSDAQLLALANCDVDLSDVVCQVRETTVYLFHEKLVLLRVEPKVMIATNIYPKLDRGDHNQLSSIMLSFKNYINSRLCRAQKGSSSASAKHDGVKKLESVEDHPDDDMTWAVNLSMDSNPIVDNIGSDNTPMCDGAATIEGCSEVFEPIPPELIH</sequence>
<dbReference type="EMBL" id="QGKW02001911">
    <property type="protein sequence ID" value="KAF2567587.1"/>
    <property type="molecule type" value="Genomic_DNA"/>
</dbReference>